<evidence type="ECO:0000313" key="2">
    <source>
        <dbReference type="Proteomes" id="UP001432322"/>
    </source>
</evidence>
<sequence>VILGHVLESEDGLLSASGDDGKVDSAIVLLEGSLDLVSKLALGEADIVLGVAVLGVHEGAESVGINVHEHVFLSLDDGDIHVVGGGA</sequence>
<feature type="non-terminal residue" evidence="1">
    <location>
        <position position="1"/>
    </location>
</feature>
<comment type="caution">
    <text evidence="1">The sequence shown here is derived from an EMBL/GenBank/DDBJ whole genome shotgun (WGS) entry which is preliminary data.</text>
</comment>
<protein>
    <submittedName>
        <fullName evidence="1">Uncharacterized protein</fullName>
    </submittedName>
</protein>
<keyword evidence="2" id="KW-1185">Reference proteome</keyword>
<name>A0AAV5V4J0_9BILA</name>
<dbReference type="AlphaFoldDB" id="A0AAV5V4J0"/>
<proteinExistence type="predicted"/>
<accession>A0AAV5V4J0</accession>
<feature type="non-terminal residue" evidence="1">
    <location>
        <position position="87"/>
    </location>
</feature>
<dbReference type="Proteomes" id="UP001432322">
    <property type="component" value="Unassembled WGS sequence"/>
</dbReference>
<gene>
    <name evidence="1" type="ORF">PFISCL1PPCAC_5803</name>
</gene>
<reference evidence="1" key="1">
    <citation type="submission" date="2023-10" db="EMBL/GenBank/DDBJ databases">
        <title>Genome assembly of Pristionchus species.</title>
        <authorList>
            <person name="Yoshida K."/>
            <person name="Sommer R.J."/>
        </authorList>
    </citation>
    <scope>NUCLEOTIDE SEQUENCE</scope>
    <source>
        <strain evidence="1">RS5133</strain>
    </source>
</reference>
<dbReference type="EMBL" id="BTSY01000002">
    <property type="protein sequence ID" value="GMT14506.1"/>
    <property type="molecule type" value="Genomic_DNA"/>
</dbReference>
<evidence type="ECO:0000313" key="1">
    <source>
        <dbReference type="EMBL" id="GMT14506.1"/>
    </source>
</evidence>
<organism evidence="1 2">
    <name type="scientific">Pristionchus fissidentatus</name>
    <dbReference type="NCBI Taxonomy" id="1538716"/>
    <lineage>
        <taxon>Eukaryota</taxon>
        <taxon>Metazoa</taxon>
        <taxon>Ecdysozoa</taxon>
        <taxon>Nematoda</taxon>
        <taxon>Chromadorea</taxon>
        <taxon>Rhabditida</taxon>
        <taxon>Rhabditina</taxon>
        <taxon>Diplogasteromorpha</taxon>
        <taxon>Diplogasteroidea</taxon>
        <taxon>Neodiplogasteridae</taxon>
        <taxon>Pristionchus</taxon>
    </lineage>
</organism>